<dbReference type="Pfam" id="PF00651">
    <property type="entry name" value="BTB"/>
    <property type="match status" value="1"/>
</dbReference>
<accession>A0A0S4JMG4</accession>
<protein>
    <recommendedName>
        <fullName evidence="3">BTB domain-containing protein</fullName>
    </recommendedName>
</protein>
<feature type="region of interest" description="Disordered" evidence="2">
    <location>
        <begin position="141"/>
        <end position="169"/>
    </location>
</feature>
<dbReference type="InterPro" id="IPR000210">
    <property type="entry name" value="BTB/POZ_dom"/>
</dbReference>
<feature type="compositionally biased region" description="Polar residues" evidence="2">
    <location>
        <begin position="1"/>
        <end position="26"/>
    </location>
</feature>
<dbReference type="AlphaFoldDB" id="A0A0S4JMG4"/>
<dbReference type="CDD" id="cd18186">
    <property type="entry name" value="BTB_POZ_ZBTB_KLHL-like"/>
    <property type="match status" value="1"/>
</dbReference>
<sequence>MSARSPSASSHQRLGSSGSRLNHQNVSHGGGGGMGSSHSGPSSAGSASPVLRFNDRHTADFTVVSENQEIYVHRSIMMSQSPFLRRFLTDDPTCTRINANNAKHAAMKAVLGALYIIPLDLSSYTPELRVSIVQQALKLHDSTTAPSSRAPSVNASPSSGGGDAPPPLQPFSGWDSHAANFDIVLSAWEIGLHFQLAHVAHYVMSQLLLPLLDRRNVVRCLKGALKHQQSSPDAQAVLEWCTDNKLLPPDLDTPETIATWETLCNKYPYLRDIGNASQIGDDALLNASSAVSAPSVERERPEHHHLPADSTPFANSPAAFGNDPHFHNNSSNSIGYQHQQQHQHHALLTNVYRQSSSHSTTPYVTVLHSRSPSAEDVTNARNYFQPMHHQQTSGAASLSATPRALPQSNNAIHFDDLSTAPFGVPFVAGKSSRSVTPHRSDDTIAGAHQATTEAMSPQRQQMIYLSDRAQRHIHEEVAAQQQAAADEALMEQLAQERELLHIEEAEFQQQSERWKADIAHLSSLLEDLEKEDLDVVDAYEELNKVEAQLKGAEAHLEELHRSRVETEEALKENEEYLKNTTGYLPAAAAAERELSAKLDEITMWANHHIPAGAVSPVNPATGVQLRQLLAEYAATLRKEKDEALRSLESEARIEDALRQHIHSERSSAMHLQSMLDAHAASLAER</sequence>
<proteinExistence type="predicted"/>
<evidence type="ECO:0000256" key="2">
    <source>
        <dbReference type="SAM" id="MobiDB-lite"/>
    </source>
</evidence>
<keyword evidence="1" id="KW-0175">Coiled coil</keyword>
<evidence type="ECO:0000313" key="4">
    <source>
        <dbReference type="EMBL" id="CUG91837.1"/>
    </source>
</evidence>
<feature type="coiled-coil region" evidence="1">
    <location>
        <begin position="490"/>
        <end position="569"/>
    </location>
</feature>
<dbReference type="Proteomes" id="UP000051952">
    <property type="component" value="Unassembled WGS sequence"/>
</dbReference>
<dbReference type="PROSITE" id="PS50097">
    <property type="entry name" value="BTB"/>
    <property type="match status" value="1"/>
</dbReference>
<feature type="compositionally biased region" description="Low complexity" evidence="2">
    <location>
        <begin position="36"/>
        <end position="49"/>
    </location>
</feature>
<gene>
    <name evidence="4" type="ORF">BSAL_34380</name>
</gene>
<reference evidence="5" key="1">
    <citation type="submission" date="2015-09" db="EMBL/GenBank/DDBJ databases">
        <authorList>
            <consortium name="Pathogen Informatics"/>
        </authorList>
    </citation>
    <scope>NUCLEOTIDE SEQUENCE [LARGE SCALE GENOMIC DNA]</scope>
    <source>
        <strain evidence="5">Lake Konstanz</strain>
    </source>
</reference>
<evidence type="ECO:0000256" key="1">
    <source>
        <dbReference type="SAM" id="Coils"/>
    </source>
</evidence>
<dbReference type="SUPFAM" id="SSF54695">
    <property type="entry name" value="POZ domain"/>
    <property type="match status" value="1"/>
</dbReference>
<feature type="compositionally biased region" description="Polar residues" evidence="2">
    <location>
        <begin position="142"/>
        <end position="154"/>
    </location>
</feature>
<feature type="domain" description="BTB" evidence="3">
    <location>
        <begin position="59"/>
        <end position="123"/>
    </location>
</feature>
<feature type="region of interest" description="Disordered" evidence="2">
    <location>
        <begin position="1"/>
        <end position="50"/>
    </location>
</feature>
<dbReference type="EMBL" id="CYKH01001973">
    <property type="protein sequence ID" value="CUG91837.1"/>
    <property type="molecule type" value="Genomic_DNA"/>
</dbReference>
<name>A0A0S4JMG4_BODSA</name>
<keyword evidence="5" id="KW-1185">Reference proteome</keyword>
<evidence type="ECO:0000313" key="5">
    <source>
        <dbReference type="Proteomes" id="UP000051952"/>
    </source>
</evidence>
<evidence type="ECO:0000259" key="3">
    <source>
        <dbReference type="PROSITE" id="PS50097"/>
    </source>
</evidence>
<organism evidence="4 5">
    <name type="scientific">Bodo saltans</name>
    <name type="common">Flagellated protozoan</name>
    <dbReference type="NCBI Taxonomy" id="75058"/>
    <lineage>
        <taxon>Eukaryota</taxon>
        <taxon>Discoba</taxon>
        <taxon>Euglenozoa</taxon>
        <taxon>Kinetoplastea</taxon>
        <taxon>Metakinetoplastina</taxon>
        <taxon>Eubodonida</taxon>
        <taxon>Bodonidae</taxon>
        <taxon>Bodo</taxon>
    </lineage>
</organism>
<dbReference type="InterPro" id="IPR011333">
    <property type="entry name" value="SKP1/BTB/POZ_sf"/>
</dbReference>
<dbReference type="VEuPathDB" id="TriTrypDB:BSAL_34380"/>
<dbReference type="Gene3D" id="3.30.710.10">
    <property type="entry name" value="Potassium Channel Kv1.1, Chain A"/>
    <property type="match status" value="1"/>
</dbReference>